<dbReference type="KEGG" id="bhp:BHAMNSH16_10125"/>
<evidence type="ECO:0000313" key="2">
    <source>
        <dbReference type="EMBL" id="ASJ21968.1"/>
    </source>
</evidence>
<dbReference type="EMBL" id="CP019914">
    <property type="protein sequence ID" value="ASJ21968.1"/>
    <property type="molecule type" value="Genomic_DNA"/>
</dbReference>
<sequence>MKKIIPIVLFIFVLVFSCTKADTTSNQEGTSNNNASSEAGTMDIDFQAVFGEKANDDNNLMQNSYLKVSGTYGNIDAKVDAATGASTPKGATKSWDSYRYENKQYANNKIERGFGFFVLYGVSPAKTYNFDGMTGTGVSQKTLDGTNGPMITGTGVTKDETGVITIRYAHAGGPTVYPWVYELKSDTNGIFKIGYGLDNNKISTSQISNDINFTDIQMVTDKAKDGLPYWQGDLQGTFENDTLTLKGTLKEVK</sequence>
<feature type="chain" id="PRO_5042198236" description="Lipoprotein" evidence="1">
    <location>
        <begin position="22"/>
        <end position="253"/>
    </location>
</feature>
<evidence type="ECO:0008006" key="4">
    <source>
        <dbReference type="Google" id="ProtNLM"/>
    </source>
</evidence>
<organism evidence="2 3">
    <name type="scientific">Brachyspira hampsonii</name>
    <dbReference type="NCBI Taxonomy" id="1287055"/>
    <lineage>
        <taxon>Bacteria</taxon>
        <taxon>Pseudomonadati</taxon>
        <taxon>Spirochaetota</taxon>
        <taxon>Spirochaetia</taxon>
        <taxon>Brachyspirales</taxon>
        <taxon>Brachyspiraceae</taxon>
        <taxon>Brachyspira</taxon>
    </lineage>
</organism>
<gene>
    <name evidence="2" type="ORF">BHAMNSH16_10125</name>
</gene>
<dbReference type="Proteomes" id="UP000264880">
    <property type="component" value="Chromosome"/>
</dbReference>
<dbReference type="AlphaFoldDB" id="A0AAC9TUX8"/>
<name>A0AAC9TUX8_9SPIR</name>
<feature type="signal peptide" evidence="1">
    <location>
        <begin position="1"/>
        <end position="21"/>
    </location>
</feature>
<protein>
    <recommendedName>
        <fullName evidence="4">Lipoprotein</fullName>
    </recommendedName>
</protein>
<evidence type="ECO:0000256" key="1">
    <source>
        <dbReference type="SAM" id="SignalP"/>
    </source>
</evidence>
<keyword evidence="1" id="KW-0732">Signal</keyword>
<keyword evidence="3" id="KW-1185">Reference proteome</keyword>
<evidence type="ECO:0000313" key="3">
    <source>
        <dbReference type="Proteomes" id="UP000264880"/>
    </source>
</evidence>
<accession>A0AAC9TUX8</accession>
<proteinExistence type="predicted"/>
<dbReference type="RefSeq" id="WP_008726835.1">
    <property type="nucleotide sequence ID" value="NZ_CP019914.1"/>
</dbReference>
<reference evidence="2 3" key="1">
    <citation type="submission" date="2017-02" db="EMBL/GenBank/DDBJ databases">
        <title>Complete genome sequence of Brachyspira hampsonii genomovar I strain NSH-16 (ATCC BAA-2463).</title>
        <authorList>
            <person name="Mirajkar N.S."/>
            <person name="Gebhart C.J."/>
        </authorList>
    </citation>
    <scope>NUCLEOTIDE SEQUENCE [LARGE SCALE GENOMIC DNA]</scope>
    <source>
        <strain evidence="2 3">NSH-16</strain>
    </source>
</reference>
<dbReference type="PROSITE" id="PS51257">
    <property type="entry name" value="PROKAR_LIPOPROTEIN"/>
    <property type="match status" value="1"/>
</dbReference>